<keyword evidence="3" id="KW-1185">Reference proteome</keyword>
<feature type="domain" description="Uracil-DNA glycosylase-like" evidence="1">
    <location>
        <begin position="11"/>
        <end position="162"/>
    </location>
</feature>
<organism evidence="2 3">
    <name type="scientific">Mycobacterium helveticum</name>
    <dbReference type="NCBI Taxonomy" id="2592811"/>
    <lineage>
        <taxon>Bacteria</taxon>
        <taxon>Bacillati</taxon>
        <taxon>Actinomycetota</taxon>
        <taxon>Actinomycetes</taxon>
        <taxon>Mycobacteriales</taxon>
        <taxon>Mycobacteriaceae</taxon>
        <taxon>Mycobacterium</taxon>
    </lineage>
</organism>
<dbReference type="EMBL" id="VMQU01000036">
    <property type="protein sequence ID" value="TVS89990.1"/>
    <property type="molecule type" value="Genomic_DNA"/>
</dbReference>
<comment type="caution">
    <text evidence="2">The sequence shown here is derived from an EMBL/GenBank/DDBJ whole genome shotgun (WGS) entry which is preliminary data.</text>
</comment>
<dbReference type="Proteomes" id="UP000320513">
    <property type="component" value="Unassembled WGS sequence"/>
</dbReference>
<dbReference type="SMART" id="SM00987">
    <property type="entry name" value="UreE_C"/>
    <property type="match status" value="1"/>
</dbReference>
<dbReference type="AlphaFoldDB" id="A0A557XVE4"/>
<evidence type="ECO:0000313" key="2">
    <source>
        <dbReference type="EMBL" id="TVS89990.1"/>
    </source>
</evidence>
<dbReference type="Pfam" id="PF03167">
    <property type="entry name" value="UDG"/>
    <property type="match status" value="1"/>
</dbReference>
<name>A0A557XVE4_9MYCO</name>
<dbReference type="OrthoDB" id="9799921at2"/>
<proteinExistence type="predicted"/>
<dbReference type="NCBIfam" id="TIGR04274">
    <property type="entry name" value="hypoxanDNAglyco"/>
    <property type="match status" value="1"/>
</dbReference>
<dbReference type="InterPro" id="IPR005122">
    <property type="entry name" value="Uracil-DNA_glycosylase-like"/>
</dbReference>
<keyword evidence="2" id="KW-0326">Glycosidase</keyword>
<dbReference type="SUPFAM" id="SSF52141">
    <property type="entry name" value="Uracil-DNA glycosylase-like"/>
    <property type="match status" value="1"/>
</dbReference>
<evidence type="ECO:0000313" key="3">
    <source>
        <dbReference type="Proteomes" id="UP000320513"/>
    </source>
</evidence>
<dbReference type="GO" id="GO:0033958">
    <property type="term" value="F:DNA-deoxyinosine glycosylase activity"/>
    <property type="evidence" value="ECO:0007669"/>
    <property type="project" value="UniProtKB-EC"/>
</dbReference>
<dbReference type="InterPro" id="IPR026353">
    <property type="entry name" value="Hypoxan-DNA_Glyclase"/>
</dbReference>
<dbReference type="CDD" id="cd10032">
    <property type="entry name" value="UDG-F6_HDG"/>
    <property type="match status" value="1"/>
</dbReference>
<reference evidence="2 3" key="1">
    <citation type="submission" date="2019-07" db="EMBL/GenBank/DDBJ databases">
        <title>New Mycobacterium species.</title>
        <authorList>
            <person name="Tortoli E."/>
            <person name="Ghielmetti G."/>
            <person name="Friedel U."/>
            <person name="Trovato A."/>
        </authorList>
    </citation>
    <scope>NUCLEOTIDE SEQUENCE [LARGE SCALE GENOMIC DNA]</scope>
    <source>
        <strain evidence="2 3">16-83</strain>
    </source>
</reference>
<keyword evidence="2" id="KW-0378">Hydrolase</keyword>
<evidence type="ECO:0000259" key="1">
    <source>
        <dbReference type="SMART" id="SM00986"/>
    </source>
</evidence>
<dbReference type="SMART" id="SM00986">
    <property type="entry name" value="UDG"/>
    <property type="match status" value="1"/>
</dbReference>
<dbReference type="EC" id="3.2.2.15" evidence="2"/>
<protein>
    <submittedName>
        <fullName evidence="2">DNA-deoxyinosine glycosylase</fullName>
        <ecNumber evidence="2">3.2.2.15</ecNumber>
    </submittedName>
</protein>
<dbReference type="InterPro" id="IPR036895">
    <property type="entry name" value="Uracil-DNA_glycosylase-like_sf"/>
</dbReference>
<accession>A0A557XVE4</accession>
<dbReference type="Gene3D" id="3.40.470.10">
    <property type="entry name" value="Uracil-DNA glycosylase-like domain"/>
    <property type="match status" value="1"/>
</dbReference>
<sequence>MVSPILHGLPPVVGDRPAVLILGSFPSALSLTAGQYYTNPRNSFWPNMSRLFNFDPAAPYEARLAVLRSHGVALWDVLHACRRVGSADAAIDPQSLVVNDFGEFLAEHPTVERVYFNGAKAAGLYRRLAPTAQHVLYHRLPSTSPAHAVPVDAKLAAWRAVASIASAAQPGEAGRRHRAVASIASAAQPGEAGRRHRAAPS</sequence>
<gene>
    <name evidence="2" type="ORF">FPZ47_10635</name>
</gene>